<dbReference type="PANTHER" id="PTHR43739">
    <property type="entry name" value="XYLOGLUCANASE (EUROFUNG)"/>
    <property type="match status" value="1"/>
</dbReference>
<dbReference type="PANTHER" id="PTHR43739:SF5">
    <property type="entry name" value="EXO-ALPHA-SIALIDASE"/>
    <property type="match status" value="1"/>
</dbReference>
<dbReference type="Gene3D" id="2.130.10.10">
    <property type="entry name" value="YVTN repeat-like/Quinoprotein amine dehydrogenase"/>
    <property type="match status" value="4"/>
</dbReference>
<dbReference type="EMBL" id="PEUX01000036">
    <property type="protein sequence ID" value="PIV10213.1"/>
    <property type="molecule type" value="Genomic_DNA"/>
</dbReference>
<reference evidence="3" key="1">
    <citation type="submission" date="2017-09" db="EMBL/GenBank/DDBJ databases">
        <title>Depth-based differentiation of microbial function through sediment-hosted aquifers and enrichment of novel symbionts in the deep terrestrial subsurface.</title>
        <authorList>
            <person name="Probst A.J."/>
            <person name="Ladd B."/>
            <person name="Jarett J.K."/>
            <person name="Geller-Mcgrath D.E."/>
            <person name="Sieber C.M.K."/>
            <person name="Emerson J.B."/>
            <person name="Anantharaman K."/>
            <person name="Thomas B.C."/>
            <person name="Malmstrom R."/>
            <person name="Stieglmeier M."/>
            <person name="Klingl A."/>
            <person name="Woyke T."/>
            <person name="Ryan C.M."/>
            <person name="Banfield J.F."/>
        </authorList>
    </citation>
    <scope>NUCLEOTIDE SEQUENCE [LARGE SCALE GENOMIC DNA]</scope>
</reference>
<accession>A0A2M7BUG1</accession>
<dbReference type="SUPFAM" id="SSF110296">
    <property type="entry name" value="Oligoxyloglucan reducing end-specific cellobiohydrolase"/>
    <property type="match status" value="2"/>
</dbReference>
<dbReference type="AlphaFoldDB" id="A0A2M7BUG1"/>
<evidence type="ECO:0000313" key="3">
    <source>
        <dbReference type="Proteomes" id="UP000229894"/>
    </source>
</evidence>
<evidence type="ECO:0000313" key="2">
    <source>
        <dbReference type="EMBL" id="PIV10213.1"/>
    </source>
</evidence>
<evidence type="ECO:0000259" key="1">
    <source>
        <dbReference type="Pfam" id="PF14870"/>
    </source>
</evidence>
<protein>
    <recommendedName>
        <fullName evidence="1">Photosynthesis system II assembly factor Ycf48/Hcf136-like domain-containing protein</fullName>
    </recommendedName>
</protein>
<dbReference type="InterPro" id="IPR028203">
    <property type="entry name" value="PSII_CF48-like_dom"/>
</dbReference>
<name>A0A2M7BUG1_9BACT</name>
<gene>
    <name evidence="2" type="ORF">COS49_01750</name>
</gene>
<dbReference type="GO" id="GO:0010411">
    <property type="term" value="P:xyloglucan metabolic process"/>
    <property type="evidence" value="ECO:0007669"/>
    <property type="project" value="TreeGrafter"/>
</dbReference>
<dbReference type="Proteomes" id="UP000229894">
    <property type="component" value="Unassembled WGS sequence"/>
</dbReference>
<sequence length="349" mass="39682">MQKSFLVTIPLFASLAVLPFQCNQISDGGLYFSEDMGENWRQLTVKEEKVSIGSLDILSLAIDRNNPAVIYLGTRENGLYRSCSWGGHWYKLKDKNGVFSGRANVYDIAIDPKDSHRLYAAVYQDKKGRLFRSQDDGDSWEEVYVVSEEKYAVFAVAVDDYDPSIIYMGTAQGGFLKSTDYGKSWELIKWFDDVISDIAINPQDTRVVYLSTFQKGIYKTSDKGINWQSLEEDLRKLRQAEKVEKIVIDSQRPDVVYIGSEYGLLTSKNAGQSWQEVKIVMPPESKPVLSLAVDPQNTDHLYYGAGSILYRSLDQGINWTVHELPSRRDLKTIAIDPKNPHFIYVGMHK</sequence>
<comment type="caution">
    <text evidence="2">The sequence shown here is derived from an EMBL/GenBank/DDBJ whole genome shotgun (WGS) entry which is preliminary data.</text>
</comment>
<dbReference type="InterPro" id="IPR015943">
    <property type="entry name" value="WD40/YVTN_repeat-like_dom_sf"/>
</dbReference>
<proteinExistence type="predicted"/>
<feature type="domain" description="Photosynthesis system II assembly factor Ycf48/Hcf136-like" evidence="1">
    <location>
        <begin position="192"/>
        <end position="321"/>
    </location>
</feature>
<dbReference type="InterPro" id="IPR052025">
    <property type="entry name" value="Xyloglucanase_GH74"/>
</dbReference>
<organism evidence="2 3">
    <name type="scientific">Candidatus Portnoybacteria bacterium CG03_land_8_20_14_0_80_41_10</name>
    <dbReference type="NCBI Taxonomy" id="1974808"/>
    <lineage>
        <taxon>Bacteria</taxon>
        <taxon>Candidatus Portnoyibacteriota</taxon>
    </lineage>
</organism>
<dbReference type="Pfam" id="PF14870">
    <property type="entry name" value="PSII_BNR"/>
    <property type="match status" value="1"/>
</dbReference>